<name>A0AAE8MT24_9PEZI</name>
<keyword evidence="3" id="KW-0560">Oxidoreductase</keyword>
<dbReference type="InterPro" id="IPR036291">
    <property type="entry name" value="NAD(P)-bd_dom_sf"/>
</dbReference>
<proteinExistence type="inferred from homology"/>
<comment type="similarity">
    <text evidence="1">Belongs to the short-chain dehydrogenases/reductases (SDR) family.</text>
</comment>
<dbReference type="EMBL" id="ONZQ02000002">
    <property type="protein sequence ID" value="SPN99274.1"/>
    <property type="molecule type" value="Genomic_DNA"/>
</dbReference>
<dbReference type="PANTHER" id="PTHR24320">
    <property type="entry name" value="RETINOL DEHYDROGENASE"/>
    <property type="match status" value="1"/>
</dbReference>
<dbReference type="PANTHER" id="PTHR24320:SF282">
    <property type="entry name" value="WW DOMAIN-CONTAINING OXIDOREDUCTASE"/>
    <property type="match status" value="1"/>
</dbReference>
<evidence type="ECO:0000256" key="3">
    <source>
        <dbReference type="ARBA" id="ARBA00023002"/>
    </source>
</evidence>
<dbReference type="InterPro" id="IPR002347">
    <property type="entry name" value="SDR_fam"/>
</dbReference>
<dbReference type="Pfam" id="PF00106">
    <property type="entry name" value="adh_short"/>
    <property type="match status" value="1"/>
</dbReference>
<evidence type="ECO:0000313" key="5">
    <source>
        <dbReference type="Proteomes" id="UP001187682"/>
    </source>
</evidence>
<evidence type="ECO:0000313" key="4">
    <source>
        <dbReference type="EMBL" id="SPN99274.1"/>
    </source>
</evidence>
<keyword evidence="5" id="KW-1185">Reference proteome</keyword>
<comment type="caution">
    <text evidence="4">The sequence shown here is derived from an EMBL/GenBank/DDBJ whole genome shotgun (WGS) entry which is preliminary data.</text>
</comment>
<dbReference type="GO" id="GO:0016491">
    <property type="term" value="F:oxidoreductase activity"/>
    <property type="evidence" value="ECO:0007669"/>
    <property type="project" value="UniProtKB-KW"/>
</dbReference>
<protein>
    <submittedName>
        <fullName evidence="4">Related to alcohol dehydrogenase homolog Bli-4</fullName>
    </submittedName>
</protein>
<gene>
    <name evidence="4" type="ORF">DNG_02311</name>
</gene>
<dbReference type="PRINTS" id="PR00081">
    <property type="entry name" value="GDHRDH"/>
</dbReference>
<dbReference type="Proteomes" id="UP001187682">
    <property type="component" value="Unassembled WGS sequence"/>
</dbReference>
<reference evidence="4" key="1">
    <citation type="submission" date="2018-03" db="EMBL/GenBank/DDBJ databases">
        <authorList>
            <person name="Guldener U."/>
        </authorList>
    </citation>
    <scope>NUCLEOTIDE SEQUENCE</scope>
</reference>
<dbReference type="SUPFAM" id="SSF51735">
    <property type="entry name" value="NAD(P)-binding Rossmann-fold domains"/>
    <property type="match status" value="1"/>
</dbReference>
<keyword evidence="2" id="KW-0521">NADP</keyword>
<accession>A0AAE8MT24</accession>
<organism evidence="4 5">
    <name type="scientific">Cephalotrichum gorgonifer</name>
    <dbReference type="NCBI Taxonomy" id="2041049"/>
    <lineage>
        <taxon>Eukaryota</taxon>
        <taxon>Fungi</taxon>
        <taxon>Dikarya</taxon>
        <taxon>Ascomycota</taxon>
        <taxon>Pezizomycotina</taxon>
        <taxon>Sordariomycetes</taxon>
        <taxon>Hypocreomycetidae</taxon>
        <taxon>Microascales</taxon>
        <taxon>Microascaceae</taxon>
        <taxon>Cephalotrichum</taxon>
    </lineage>
</organism>
<evidence type="ECO:0000256" key="2">
    <source>
        <dbReference type="ARBA" id="ARBA00022857"/>
    </source>
</evidence>
<evidence type="ECO:0000256" key="1">
    <source>
        <dbReference type="ARBA" id="ARBA00006484"/>
    </source>
</evidence>
<sequence length="314" mass="33800">MFFAKSVPFDPQEDIPSLDGKVVLVTGGNAGLGKQSVLELARHNPTLIWLAARNLERAQKAADDIREQVPNAPIQTLELDLSSFDSVKAAAETVRSSEKGRLDILMLNGGIMAVPPGLTREGYELQFGVNHMGHALLTKLLLPLLLATASGNADAGTNQDVRVVTLTSGAHMMVSRGGFNFNSLKTPAENMNGLARYNQSKLANVLFARHLAKLHPQLTVSAIHPGATQTNLAESVTDSPAIFKLFLKVCGGMFPTVEEGARNQLWACFSEDVQSGEYYSPVGVGGGVSRDGKDDVLAKKLWDWTEVEIKGYSV</sequence>
<dbReference type="Gene3D" id="3.40.50.720">
    <property type="entry name" value="NAD(P)-binding Rossmann-like Domain"/>
    <property type="match status" value="1"/>
</dbReference>
<dbReference type="AlphaFoldDB" id="A0AAE8MT24"/>